<evidence type="ECO:0008006" key="4">
    <source>
        <dbReference type="Google" id="ProtNLM"/>
    </source>
</evidence>
<dbReference type="AlphaFoldDB" id="A0AAU9UAJ6"/>
<name>A0AAU9UAJ6_EUPED</name>
<evidence type="ECO:0000313" key="3">
    <source>
        <dbReference type="Proteomes" id="UP001153954"/>
    </source>
</evidence>
<protein>
    <recommendedName>
        <fullName evidence="4">Reverse transcriptase domain-containing protein</fullName>
    </recommendedName>
</protein>
<evidence type="ECO:0000256" key="1">
    <source>
        <dbReference type="SAM" id="MobiDB-lite"/>
    </source>
</evidence>
<keyword evidence="3" id="KW-1185">Reference proteome</keyword>
<organism evidence="2 3">
    <name type="scientific">Euphydryas editha</name>
    <name type="common">Edith's checkerspot</name>
    <dbReference type="NCBI Taxonomy" id="104508"/>
    <lineage>
        <taxon>Eukaryota</taxon>
        <taxon>Metazoa</taxon>
        <taxon>Ecdysozoa</taxon>
        <taxon>Arthropoda</taxon>
        <taxon>Hexapoda</taxon>
        <taxon>Insecta</taxon>
        <taxon>Pterygota</taxon>
        <taxon>Neoptera</taxon>
        <taxon>Endopterygota</taxon>
        <taxon>Lepidoptera</taxon>
        <taxon>Glossata</taxon>
        <taxon>Ditrysia</taxon>
        <taxon>Papilionoidea</taxon>
        <taxon>Nymphalidae</taxon>
        <taxon>Nymphalinae</taxon>
        <taxon>Euphydryas</taxon>
    </lineage>
</organism>
<feature type="region of interest" description="Disordered" evidence="1">
    <location>
        <begin position="47"/>
        <end position="68"/>
    </location>
</feature>
<dbReference type="PANTHER" id="PTHR33332">
    <property type="entry name" value="REVERSE TRANSCRIPTASE DOMAIN-CONTAINING PROTEIN"/>
    <property type="match status" value="1"/>
</dbReference>
<proteinExistence type="predicted"/>
<gene>
    <name evidence="2" type="ORF">EEDITHA_LOCUS11932</name>
</gene>
<evidence type="ECO:0000313" key="2">
    <source>
        <dbReference type="EMBL" id="CAH2096616.1"/>
    </source>
</evidence>
<reference evidence="2" key="1">
    <citation type="submission" date="2022-03" db="EMBL/GenBank/DDBJ databases">
        <authorList>
            <person name="Tunstrom K."/>
        </authorList>
    </citation>
    <scope>NUCLEOTIDE SEQUENCE</scope>
</reference>
<accession>A0AAU9UAJ6</accession>
<comment type="caution">
    <text evidence="2">The sequence shown here is derived from an EMBL/GenBank/DDBJ whole genome shotgun (WGS) entry which is preliminary data.</text>
</comment>
<dbReference type="Proteomes" id="UP001153954">
    <property type="component" value="Unassembled WGS sequence"/>
</dbReference>
<dbReference type="EMBL" id="CAKOGL010000016">
    <property type="protein sequence ID" value="CAH2096616.1"/>
    <property type="molecule type" value="Genomic_DNA"/>
</dbReference>
<sequence length="677" mass="76665">MENEADRTSFLAFARHNVVIAARRNGSIALPPAPLSVPQAQSTITATPHLHPTQNTNTQTGSAAPLQESPTRVSLGLRLQAIPSALRKLFQGRTTQNTPPPPTQSKTLESLLREGNGSGEVGIRTRCVALFMDSEAERIGITFCRSEGLDWLVVSPGLALLIKGSTQKTSLKRKKIDALAQKQDDDSTYRLVRLHNKAIALFEWGEESAFAQASSWLQRQSELPGATPGRISVDSMRVGYDKGDVADRYGCLMASKIHEVIVYEDRGEDLGYLKDQIRTPSPLKGRLLKRLCSVDRSDYRQRWRPKERSSSRVPPGMSGFHPGHSTTTALVKITEDIRSNMDNQRVTVLTLLDFSNTFNTVDFELLSDILCTLNISPEVTDWLHNYLQGRRQRVRVNYSFSNWIMVSAGVPQAISRINVDLSAVANWTKSFGLTMNPAKLQSIIIGSFKLISRINKSQLPPIVFDGIVIPYSEKVTNLGIIIDQNHSWVPQMNELSRKVFSAVGSLRRLRNFLPTSTKIALAHSLLLPILDYADSCYLDVTEEQLNKLERIQNLCIRFIFDLGKYDHISYFRIKLKWLPIRLRRNTHILNLLYSILFNPMAPSYLRERFKYLNDSHERELRSNDNLLLEIPSHSTTFYTKSFTVRAARLWNSLPLSIRLSQTPFSFKKSVKQHFLQM</sequence>